<gene>
    <name evidence="2" type="ORF">ACFPM4_06925</name>
</gene>
<comment type="caution">
    <text evidence="2">The sequence shown here is derived from an EMBL/GenBank/DDBJ whole genome shotgun (WGS) entry which is preliminary data.</text>
</comment>
<keyword evidence="3" id="KW-1185">Reference proteome</keyword>
<protein>
    <submittedName>
        <fullName evidence="2">Rhodanese-like domain-containing protein</fullName>
    </submittedName>
</protein>
<feature type="domain" description="Rhodanese" evidence="1">
    <location>
        <begin position="18"/>
        <end position="101"/>
    </location>
</feature>
<evidence type="ECO:0000313" key="2">
    <source>
        <dbReference type="EMBL" id="MFC5464495.1"/>
    </source>
</evidence>
<dbReference type="EMBL" id="JBHSMC010000005">
    <property type="protein sequence ID" value="MFC5464495.1"/>
    <property type="molecule type" value="Genomic_DNA"/>
</dbReference>
<dbReference type="CDD" id="cd00158">
    <property type="entry name" value="RHOD"/>
    <property type="match status" value="1"/>
</dbReference>
<reference evidence="3" key="1">
    <citation type="journal article" date="2019" name="Int. J. Syst. Evol. Microbiol.">
        <title>The Global Catalogue of Microorganisms (GCM) 10K type strain sequencing project: providing services to taxonomists for standard genome sequencing and annotation.</title>
        <authorList>
            <consortium name="The Broad Institute Genomics Platform"/>
            <consortium name="The Broad Institute Genome Sequencing Center for Infectious Disease"/>
            <person name="Wu L."/>
            <person name="Ma J."/>
        </authorList>
    </citation>
    <scope>NUCLEOTIDE SEQUENCE [LARGE SCALE GENOMIC DNA]</scope>
    <source>
        <strain evidence="3">CGMCC 1.12237</strain>
    </source>
</reference>
<proteinExistence type="predicted"/>
<name>A0ABW0LF42_9BACI</name>
<dbReference type="InterPro" id="IPR050229">
    <property type="entry name" value="GlpE_sulfurtransferase"/>
</dbReference>
<dbReference type="Pfam" id="PF00581">
    <property type="entry name" value="Rhodanese"/>
    <property type="match status" value="1"/>
</dbReference>
<dbReference type="RefSeq" id="WP_382349411.1">
    <property type="nucleotide sequence ID" value="NZ_JBHSMC010000005.1"/>
</dbReference>
<dbReference type="InterPro" id="IPR001763">
    <property type="entry name" value="Rhodanese-like_dom"/>
</dbReference>
<organism evidence="2 3">
    <name type="scientific">Lederbergia graminis</name>
    <dbReference type="NCBI Taxonomy" id="735518"/>
    <lineage>
        <taxon>Bacteria</taxon>
        <taxon>Bacillati</taxon>
        <taxon>Bacillota</taxon>
        <taxon>Bacilli</taxon>
        <taxon>Bacillales</taxon>
        <taxon>Bacillaceae</taxon>
        <taxon>Lederbergia</taxon>
    </lineage>
</organism>
<dbReference type="Proteomes" id="UP001596147">
    <property type="component" value="Unassembled WGS sequence"/>
</dbReference>
<dbReference type="Gene3D" id="3.40.250.10">
    <property type="entry name" value="Rhodanese-like domain"/>
    <property type="match status" value="1"/>
</dbReference>
<dbReference type="PROSITE" id="PS50206">
    <property type="entry name" value="RHODANESE_3"/>
    <property type="match status" value="1"/>
</dbReference>
<dbReference type="PANTHER" id="PTHR43031:SF17">
    <property type="entry name" value="SULFURTRANSFERASE YTWF-RELATED"/>
    <property type="match status" value="1"/>
</dbReference>
<evidence type="ECO:0000313" key="3">
    <source>
        <dbReference type="Proteomes" id="UP001596147"/>
    </source>
</evidence>
<dbReference type="PANTHER" id="PTHR43031">
    <property type="entry name" value="FAD-DEPENDENT OXIDOREDUCTASE"/>
    <property type="match status" value="1"/>
</dbReference>
<dbReference type="SUPFAM" id="SSF52821">
    <property type="entry name" value="Rhodanese/Cell cycle control phosphatase"/>
    <property type="match status" value="1"/>
</dbReference>
<dbReference type="SMART" id="SM00450">
    <property type="entry name" value="RHOD"/>
    <property type="match status" value="1"/>
</dbReference>
<sequence length="102" mass="11401">MPEFKSITPKEVENRLDAGETLHIIDVREDEEVAEGMIPGAVHIRMGAIPEHMDQLDETVEYIIVCRSGGRSGRVCEYLHAQGFDVTNMDGGMLKWTGEIEV</sequence>
<evidence type="ECO:0000259" key="1">
    <source>
        <dbReference type="PROSITE" id="PS50206"/>
    </source>
</evidence>
<dbReference type="InterPro" id="IPR036873">
    <property type="entry name" value="Rhodanese-like_dom_sf"/>
</dbReference>
<accession>A0ABW0LF42</accession>